<proteinExistence type="predicted"/>
<dbReference type="AlphaFoldDB" id="A0A0F9N236"/>
<comment type="caution">
    <text evidence="2">The sequence shown here is derived from an EMBL/GenBank/DDBJ whole genome shotgun (WGS) entry which is preliminary data.</text>
</comment>
<organism evidence="2">
    <name type="scientific">marine sediment metagenome</name>
    <dbReference type="NCBI Taxonomy" id="412755"/>
    <lineage>
        <taxon>unclassified sequences</taxon>
        <taxon>metagenomes</taxon>
        <taxon>ecological metagenomes</taxon>
    </lineage>
</organism>
<evidence type="ECO:0000256" key="1">
    <source>
        <dbReference type="SAM" id="Phobius"/>
    </source>
</evidence>
<name>A0A0F9N236_9ZZZZ</name>
<keyword evidence="1" id="KW-1133">Transmembrane helix</keyword>
<reference evidence="2" key="1">
    <citation type="journal article" date="2015" name="Nature">
        <title>Complex archaea that bridge the gap between prokaryotes and eukaryotes.</title>
        <authorList>
            <person name="Spang A."/>
            <person name="Saw J.H."/>
            <person name="Jorgensen S.L."/>
            <person name="Zaremba-Niedzwiedzka K."/>
            <person name="Martijn J."/>
            <person name="Lind A.E."/>
            <person name="van Eijk R."/>
            <person name="Schleper C."/>
            <person name="Guy L."/>
            <person name="Ettema T.J."/>
        </authorList>
    </citation>
    <scope>NUCLEOTIDE SEQUENCE</scope>
</reference>
<accession>A0A0F9N236</accession>
<keyword evidence="1" id="KW-0812">Transmembrane</keyword>
<feature type="transmembrane region" description="Helical" evidence="1">
    <location>
        <begin position="6"/>
        <end position="27"/>
    </location>
</feature>
<gene>
    <name evidence="2" type="ORF">LCGC14_1020440</name>
</gene>
<sequence length="76" mass="8740">MKVTGWRLAEVVLFVATLGVLVHYIVVSPSRWAEETGFWFEADREVTEIRFDGYVRFKVNDNSIVIELSSMSESPE</sequence>
<keyword evidence="1" id="KW-0472">Membrane</keyword>
<evidence type="ECO:0000313" key="2">
    <source>
        <dbReference type="EMBL" id="KKN12044.1"/>
    </source>
</evidence>
<protein>
    <submittedName>
        <fullName evidence="2">Uncharacterized protein</fullName>
    </submittedName>
</protein>
<dbReference type="EMBL" id="LAZR01004074">
    <property type="protein sequence ID" value="KKN12044.1"/>
    <property type="molecule type" value="Genomic_DNA"/>
</dbReference>